<organism evidence="2 3">
    <name type="scientific">Hymenobacter metallilatus</name>
    <dbReference type="NCBI Taxonomy" id="2493666"/>
    <lineage>
        <taxon>Bacteria</taxon>
        <taxon>Pseudomonadati</taxon>
        <taxon>Bacteroidota</taxon>
        <taxon>Cytophagia</taxon>
        <taxon>Cytophagales</taxon>
        <taxon>Hymenobacteraceae</taxon>
        <taxon>Hymenobacter</taxon>
    </lineage>
</organism>
<reference evidence="2 3" key="1">
    <citation type="submission" date="2018-12" db="EMBL/GenBank/DDBJ databases">
        <authorList>
            <person name="Feng G."/>
            <person name="Zhu H."/>
        </authorList>
    </citation>
    <scope>NUCLEOTIDE SEQUENCE [LARGE SCALE GENOMIC DNA]</scope>
    <source>
        <strain evidence="2 3">9PBR-2</strain>
    </source>
</reference>
<protein>
    <submittedName>
        <fullName evidence="2">Uncharacterized protein</fullName>
    </submittedName>
</protein>
<keyword evidence="3" id="KW-1185">Reference proteome</keyword>
<evidence type="ECO:0000313" key="2">
    <source>
        <dbReference type="EMBL" id="RSK24681.1"/>
    </source>
</evidence>
<sequence>MKSVIAILIIAILVILSTSAAGQSFAQKDSIGIDDFWYKYYSELRKRVGAEDIEKSVKSEFFRAWLNEVVLEVWRNESKLGGSLIHWVEEYIPDGEEATDRYFVVKDDLDSLTCVKILHVIDKFRIRKMPSSQYINGWENGFDGIEYIIEDKIKNNYKFKNYWTPSVQVNVPEADILEKFIKELMIVVNEKERSKYFYASIPFHSWMNGGATIASRVVTHGEAMRMKQERNRYRRLKKKHLLVK</sequence>
<dbReference type="RefSeq" id="WP_125433186.1">
    <property type="nucleotide sequence ID" value="NZ_RWIS01000015.1"/>
</dbReference>
<dbReference type="AlphaFoldDB" id="A0A3R9M7X0"/>
<dbReference type="EMBL" id="RWIS01000015">
    <property type="protein sequence ID" value="RSK24681.1"/>
    <property type="molecule type" value="Genomic_DNA"/>
</dbReference>
<keyword evidence="1" id="KW-0732">Signal</keyword>
<accession>A0A3R9M7X0</accession>
<evidence type="ECO:0000313" key="3">
    <source>
        <dbReference type="Proteomes" id="UP000280066"/>
    </source>
</evidence>
<dbReference type="OrthoDB" id="982108at2"/>
<feature type="signal peptide" evidence="1">
    <location>
        <begin position="1"/>
        <end position="26"/>
    </location>
</feature>
<gene>
    <name evidence="2" type="ORF">EI290_18660</name>
</gene>
<comment type="caution">
    <text evidence="2">The sequence shown here is derived from an EMBL/GenBank/DDBJ whole genome shotgun (WGS) entry which is preliminary data.</text>
</comment>
<feature type="chain" id="PRO_5018622464" evidence="1">
    <location>
        <begin position="27"/>
        <end position="244"/>
    </location>
</feature>
<evidence type="ECO:0000256" key="1">
    <source>
        <dbReference type="SAM" id="SignalP"/>
    </source>
</evidence>
<dbReference type="Proteomes" id="UP000280066">
    <property type="component" value="Unassembled WGS sequence"/>
</dbReference>
<proteinExistence type="predicted"/>
<name>A0A3R9M7X0_9BACT</name>